<evidence type="ECO:0000256" key="1">
    <source>
        <dbReference type="SAM" id="MobiDB-lite"/>
    </source>
</evidence>
<name>A0A7G2CQH1_9TRYP</name>
<reference evidence="2 3" key="1">
    <citation type="submission" date="2020-08" db="EMBL/GenBank/DDBJ databases">
        <authorList>
            <person name="Newling K."/>
            <person name="Davey J."/>
            <person name="Forrester S."/>
        </authorList>
    </citation>
    <scope>NUCLEOTIDE SEQUENCE [LARGE SCALE GENOMIC DNA]</scope>
    <source>
        <strain evidence="3">Crithidia deanei Carvalho (ATCC PRA-265)</strain>
    </source>
</reference>
<feature type="region of interest" description="Disordered" evidence="1">
    <location>
        <begin position="1"/>
        <end position="21"/>
    </location>
</feature>
<sequence>MEESKNSSFISCSSGSSGKEELPLCEQDDKCPLINDRKHQRQFAHTCRLFPCYHSSMASHAKMFRHAPGQLTGAEGVQNLTPQALTSVNFTSISPDAPNAYLLYITFGNRSCGVSGDWANVKVHTLKRYLNLVFHVAPAAQQLRVLKTDKIMDDELSTVKSYGVEADNIIELTNTSVGDKP</sequence>
<evidence type="ECO:0008006" key="4">
    <source>
        <dbReference type="Google" id="ProtNLM"/>
    </source>
</evidence>
<gene>
    <name evidence="2" type="ORF">ADEAN_000914100</name>
</gene>
<keyword evidence="3" id="KW-1185">Reference proteome</keyword>
<protein>
    <recommendedName>
        <fullName evidence="4">Ubiquitin-like domain-containing protein</fullName>
    </recommendedName>
</protein>
<proteinExistence type="predicted"/>
<dbReference type="AlphaFoldDB" id="A0A7G2CQH1"/>
<dbReference type="OrthoDB" id="273177at2759"/>
<accession>A0A7G2CQH1</accession>
<evidence type="ECO:0000313" key="3">
    <source>
        <dbReference type="Proteomes" id="UP000515908"/>
    </source>
</evidence>
<dbReference type="InterPro" id="IPR029071">
    <property type="entry name" value="Ubiquitin-like_domsf"/>
</dbReference>
<dbReference type="EMBL" id="LR877166">
    <property type="protein sequence ID" value="CAD2221609.1"/>
    <property type="molecule type" value="Genomic_DNA"/>
</dbReference>
<organism evidence="2 3">
    <name type="scientific">Angomonas deanei</name>
    <dbReference type="NCBI Taxonomy" id="59799"/>
    <lineage>
        <taxon>Eukaryota</taxon>
        <taxon>Discoba</taxon>
        <taxon>Euglenozoa</taxon>
        <taxon>Kinetoplastea</taxon>
        <taxon>Metakinetoplastina</taxon>
        <taxon>Trypanosomatida</taxon>
        <taxon>Trypanosomatidae</taxon>
        <taxon>Strigomonadinae</taxon>
        <taxon>Angomonas</taxon>
    </lineage>
</organism>
<dbReference type="VEuPathDB" id="TriTrypDB:ADEAN_000914100"/>
<feature type="compositionally biased region" description="Low complexity" evidence="1">
    <location>
        <begin position="1"/>
        <end position="17"/>
    </location>
</feature>
<evidence type="ECO:0000313" key="2">
    <source>
        <dbReference type="EMBL" id="CAD2221609.1"/>
    </source>
</evidence>
<dbReference type="Proteomes" id="UP000515908">
    <property type="component" value="Chromosome 22"/>
</dbReference>
<dbReference type="SUPFAM" id="SSF54236">
    <property type="entry name" value="Ubiquitin-like"/>
    <property type="match status" value="1"/>
</dbReference>